<organism evidence="3">
    <name type="scientific">Culicoides sonorensis</name>
    <name type="common">Biting midge</name>
    <dbReference type="NCBI Taxonomy" id="179676"/>
    <lineage>
        <taxon>Eukaryota</taxon>
        <taxon>Metazoa</taxon>
        <taxon>Ecdysozoa</taxon>
        <taxon>Arthropoda</taxon>
        <taxon>Hexapoda</taxon>
        <taxon>Insecta</taxon>
        <taxon>Pterygota</taxon>
        <taxon>Neoptera</taxon>
        <taxon>Endopterygota</taxon>
        <taxon>Diptera</taxon>
        <taxon>Nematocera</taxon>
        <taxon>Chironomoidea</taxon>
        <taxon>Ceratopogonidae</taxon>
        <taxon>Ceratopogoninae</taxon>
        <taxon>Culicoides</taxon>
        <taxon>Monoculicoides</taxon>
    </lineage>
</organism>
<dbReference type="InterPro" id="IPR055287">
    <property type="entry name" value="IL-16-like"/>
</dbReference>
<name>A0A336LKL4_CULSO</name>
<dbReference type="AlphaFoldDB" id="A0A336LKL4"/>
<dbReference type="SUPFAM" id="SSF50156">
    <property type="entry name" value="PDZ domain-like"/>
    <property type="match status" value="1"/>
</dbReference>
<dbReference type="SMART" id="SM00228">
    <property type="entry name" value="PDZ"/>
    <property type="match status" value="1"/>
</dbReference>
<dbReference type="InterPro" id="IPR001478">
    <property type="entry name" value="PDZ"/>
</dbReference>
<dbReference type="PANTHER" id="PTHR48484">
    <property type="entry name" value="PRO-INTERLEUKIN-16"/>
    <property type="match status" value="1"/>
</dbReference>
<reference evidence="3" key="1">
    <citation type="submission" date="2018-07" db="EMBL/GenBank/DDBJ databases">
        <authorList>
            <person name="Quirk P.G."/>
            <person name="Krulwich T.A."/>
        </authorList>
    </citation>
    <scope>NUCLEOTIDE SEQUENCE</scope>
</reference>
<feature type="compositionally biased region" description="Basic and acidic residues" evidence="1">
    <location>
        <begin position="574"/>
        <end position="591"/>
    </location>
</feature>
<gene>
    <name evidence="3" type="primary">CSON009933</name>
</gene>
<evidence type="ECO:0000259" key="2">
    <source>
        <dbReference type="PROSITE" id="PS50106"/>
    </source>
</evidence>
<sequence>MMMLNDDHKKVKRLVFKYEELSRKWNKLRRRCASFKSIHSGPSSLDGDAEDFDVMLIEHPAKYTIIPQNQQQSPQRSDPRIEAYEKNLWRKSSILPMEATPLRPPRVPMHYDPYKQVIHEDDLKYWPVSYPTRDMRRNSAIEHYEFDANQFDQNLQQKEKLQYYDKDLKIEAVKNGSIGSEKGIKIARELKIPGLKSFKSASMRLPGQRTSISDVQQLLRNKLNRIHAGIRRKKALSVQEVFESPVSPLNISAPTPIGPRFYVPSPVLSSYHDHFQSEGPSSLPFIQEISSPITKSFTNNNPINGFNTNVNGNSDIENEKRDENRNWCKATSTADKVNTNGIINTSDHYQQNKYNNKNNLNVNATATKLSIQNTNNAGKLKSKENGLIKINGNTTETTNGNNNNNNIKRSSFNNNNNINKNDLQCNNTNNKSKLSVKPVSNAGSKLKQKSPVRAFADRITNRNDNNNVKKEKIAVLNAKQADKIIRQRPRSHSPLRNLCCNKPITSNVKQSNVPIAISNKTAQANSRPKSLLQRFNRMLSPSPVRNTSSPSTPIPPVRNVSRQSSISGKSGLQQKKESNEGTREEPQHKLSEPNYRAINHNNIGSNRSPSLQQKIQNSINNHHHSAMLKAEIAALERDRKPKQAVITQLHVHSHSKSDLIDSSCETDEALRDTEEDELIEESQFCTLPRYGPNAFTIRQAKFEKGHGKVLGFSIVGGHDSPKGAIPIFVKTIYPHGQAAEKGTLKEGDEILSVNGKPFQGLTHQEAINVFKHIKSGDVVIMIGRRNMRRKLDTSVPDDLKT</sequence>
<dbReference type="EMBL" id="UFQT01000039">
    <property type="protein sequence ID" value="SSX18496.1"/>
    <property type="molecule type" value="Genomic_DNA"/>
</dbReference>
<dbReference type="InterPro" id="IPR036034">
    <property type="entry name" value="PDZ_sf"/>
</dbReference>
<feature type="region of interest" description="Disordered" evidence="1">
    <location>
        <begin position="391"/>
        <end position="431"/>
    </location>
</feature>
<dbReference type="PROSITE" id="PS50106">
    <property type="entry name" value="PDZ"/>
    <property type="match status" value="1"/>
</dbReference>
<feature type="compositionally biased region" description="Polar residues" evidence="1">
    <location>
        <begin position="599"/>
        <end position="609"/>
    </location>
</feature>
<proteinExistence type="predicted"/>
<dbReference type="Gene3D" id="2.30.42.10">
    <property type="match status" value="1"/>
</dbReference>
<feature type="compositionally biased region" description="Polar residues" evidence="1">
    <location>
        <begin position="422"/>
        <end position="431"/>
    </location>
</feature>
<evidence type="ECO:0000313" key="3">
    <source>
        <dbReference type="EMBL" id="SSX18496.1"/>
    </source>
</evidence>
<accession>A0A336LKL4</accession>
<dbReference type="Pfam" id="PF00595">
    <property type="entry name" value="PDZ"/>
    <property type="match status" value="1"/>
</dbReference>
<dbReference type="PANTHER" id="PTHR48484:SF2">
    <property type="entry name" value="PRO-INTERLEUKIN-16"/>
    <property type="match status" value="1"/>
</dbReference>
<dbReference type="CDD" id="cd06759">
    <property type="entry name" value="PDZ3_PDZD2-PDZ1_hPro-IL-16-like"/>
    <property type="match status" value="1"/>
</dbReference>
<feature type="compositionally biased region" description="Low complexity" evidence="1">
    <location>
        <begin position="391"/>
        <end position="421"/>
    </location>
</feature>
<protein>
    <submittedName>
        <fullName evidence="3">CSON009933 protein</fullName>
    </submittedName>
</protein>
<dbReference type="GO" id="GO:0005125">
    <property type="term" value="F:cytokine activity"/>
    <property type="evidence" value="ECO:0007669"/>
    <property type="project" value="InterPro"/>
</dbReference>
<feature type="domain" description="PDZ" evidence="2">
    <location>
        <begin position="696"/>
        <end position="771"/>
    </location>
</feature>
<feature type="compositionally biased region" description="Polar residues" evidence="1">
    <location>
        <begin position="560"/>
        <end position="573"/>
    </location>
</feature>
<dbReference type="GO" id="GO:0050930">
    <property type="term" value="P:induction of positive chemotaxis"/>
    <property type="evidence" value="ECO:0007669"/>
    <property type="project" value="InterPro"/>
</dbReference>
<dbReference type="VEuPathDB" id="VectorBase:CSON009933"/>
<feature type="region of interest" description="Disordered" evidence="1">
    <location>
        <begin position="539"/>
        <end position="609"/>
    </location>
</feature>
<evidence type="ECO:0000256" key="1">
    <source>
        <dbReference type="SAM" id="MobiDB-lite"/>
    </source>
</evidence>